<dbReference type="GO" id="GO:0006310">
    <property type="term" value="P:DNA recombination"/>
    <property type="evidence" value="ECO:0007669"/>
    <property type="project" value="UniProtKB-KW"/>
</dbReference>
<dbReference type="Proteomes" id="UP000823824">
    <property type="component" value="Unassembled WGS sequence"/>
</dbReference>
<evidence type="ECO:0000256" key="3">
    <source>
        <dbReference type="ARBA" id="ARBA00023172"/>
    </source>
</evidence>
<accession>A0A9D2LIK3</accession>
<dbReference type="GO" id="GO:0003677">
    <property type="term" value="F:DNA binding"/>
    <property type="evidence" value="ECO:0007669"/>
    <property type="project" value="UniProtKB-UniRule"/>
</dbReference>
<dbReference type="GO" id="GO:0015074">
    <property type="term" value="P:DNA integration"/>
    <property type="evidence" value="ECO:0007669"/>
    <property type="project" value="InterPro"/>
</dbReference>
<sequence>MGTYAEEIRRPPAGARAGAAAVTREAIQEYLKALSARGRSTATVKMYTAKLRAFYDYLPPDKLVFPETLSAWRDILLKHGYSPGTVNTHLSAANGLLEHMGRRDLQLLERMETEPDAQPELTRTEYLRLLQTAKALERERTYLMVKAFALTGVRVGELALVTAEAVETGRLLLTFSGERRYVPIPGCLRRELSDYMARQGIRSGPVFVSRNGHVLRRTQVTSEIQALAHDARVEASKCTPRCLRKLCLVTQTEIEHSVRLLAEQSYERLLDTEQLAVGWDRA</sequence>
<organism evidence="7 8">
    <name type="scientific">Candidatus Oscillibacter excrementigallinarum</name>
    <dbReference type="NCBI Taxonomy" id="2838716"/>
    <lineage>
        <taxon>Bacteria</taxon>
        <taxon>Bacillati</taxon>
        <taxon>Bacillota</taxon>
        <taxon>Clostridia</taxon>
        <taxon>Eubacteriales</taxon>
        <taxon>Oscillospiraceae</taxon>
        <taxon>Oscillibacter</taxon>
    </lineage>
</organism>
<dbReference type="InterPro" id="IPR002104">
    <property type="entry name" value="Integrase_catalytic"/>
</dbReference>
<name>A0A9D2LIK3_9FIRM</name>
<feature type="domain" description="Tyr recombinase" evidence="5">
    <location>
        <begin position="113"/>
        <end position="282"/>
    </location>
</feature>
<evidence type="ECO:0000256" key="4">
    <source>
        <dbReference type="PROSITE-ProRule" id="PRU01248"/>
    </source>
</evidence>
<evidence type="ECO:0000259" key="6">
    <source>
        <dbReference type="PROSITE" id="PS51900"/>
    </source>
</evidence>
<evidence type="ECO:0000256" key="2">
    <source>
        <dbReference type="ARBA" id="ARBA00023125"/>
    </source>
</evidence>
<dbReference type="PANTHER" id="PTHR30349">
    <property type="entry name" value="PHAGE INTEGRASE-RELATED"/>
    <property type="match status" value="1"/>
</dbReference>
<evidence type="ECO:0000259" key="5">
    <source>
        <dbReference type="PROSITE" id="PS51898"/>
    </source>
</evidence>
<dbReference type="PANTHER" id="PTHR30349:SF41">
    <property type="entry name" value="INTEGRASE_RECOMBINASE PROTEIN MJ0367-RELATED"/>
    <property type="match status" value="1"/>
</dbReference>
<evidence type="ECO:0008006" key="9">
    <source>
        <dbReference type="Google" id="ProtNLM"/>
    </source>
</evidence>
<dbReference type="InterPro" id="IPR050090">
    <property type="entry name" value="Tyrosine_recombinase_XerCD"/>
</dbReference>
<reference evidence="7" key="2">
    <citation type="submission" date="2021-04" db="EMBL/GenBank/DDBJ databases">
        <authorList>
            <person name="Gilroy R."/>
        </authorList>
    </citation>
    <scope>NUCLEOTIDE SEQUENCE</scope>
    <source>
        <strain evidence="7">ChiBcec18-1249</strain>
    </source>
</reference>
<dbReference type="Pfam" id="PF00589">
    <property type="entry name" value="Phage_integrase"/>
    <property type="match status" value="1"/>
</dbReference>
<dbReference type="Gene3D" id="1.10.443.10">
    <property type="entry name" value="Intergrase catalytic core"/>
    <property type="match status" value="1"/>
</dbReference>
<evidence type="ECO:0000313" key="8">
    <source>
        <dbReference type="Proteomes" id="UP000823824"/>
    </source>
</evidence>
<keyword evidence="3" id="KW-0233">DNA recombination</keyword>
<dbReference type="InterPro" id="IPR011010">
    <property type="entry name" value="DNA_brk_join_enz"/>
</dbReference>
<dbReference type="InterPro" id="IPR044068">
    <property type="entry name" value="CB"/>
</dbReference>
<dbReference type="PROSITE" id="PS51900">
    <property type="entry name" value="CB"/>
    <property type="match status" value="1"/>
</dbReference>
<comment type="similarity">
    <text evidence="1">Belongs to the 'phage' integrase family.</text>
</comment>
<evidence type="ECO:0000313" key="7">
    <source>
        <dbReference type="EMBL" id="HJB12901.1"/>
    </source>
</evidence>
<evidence type="ECO:0000256" key="1">
    <source>
        <dbReference type="ARBA" id="ARBA00008857"/>
    </source>
</evidence>
<reference evidence="7" key="1">
    <citation type="journal article" date="2021" name="PeerJ">
        <title>Extensive microbial diversity within the chicken gut microbiome revealed by metagenomics and culture.</title>
        <authorList>
            <person name="Gilroy R."/>
            <person name="Ravi A."/>
            <person name="Getino M."/>
            <person name="Pursley I."/>
            <person name="Horton D.L."/>
            <person name="Alikhan N.F."/>
            <person name="Baker D."/>
            <person name="Gharbi K."/>
            <person name="Hall N."/>
            <person name="Watson M."/>
            <person name="Adriaenssens E.M."/>
            <person name="Foster-Nyarko E."/>
            <person name="Jarju S."/>
            <person name="Secka A."/>
            <person name="Antonio M."/>
            <person name="Oren A."/>
            <person name="Chaudhuri R.R."/>
            <person name="La Ragione R."/>
            <person name="Hildebrand F."/>
            <person name="Pallen M.J."/>
        </authorList>
    </citation>
    <scope>NUCLEOTIDE SEQUENCE</scope>
    <source>
        <strain evidence="7">ChiBcec18-1249</strain>
    </source>
</reference>
<dbReference type="AlphaFoldDB" id="A0A9D2LIK3"/>
<dbReference type="InterPro" id="IPR010998">
    <property type="entry name" value="Integrase_recombinase_N"/>
</dbReference>
<dbReference type="EMBL" id="DWZJ01000032">
    <property type="protein sequence ID" value="HJB12901.1"/>
    <property type="molecule type" value="Genomic_DNA"/>
</dbReference>
<dbReference type="InterPro" id="IPR013762">
    <property type="entry name" value="Integrase-like_cat_sf"/>
</dbReference>
<comment type="caution">
    <text evidence="7">The sequence shown here is derived from an EMBL/GenBank/DDBJ whole genome shotgun (WGS) entry which is preliminary data.</text>
</comment>
<gene>
    <name evidence="7" type="ORF">H9787_04245</name>
</gene>
<feature type="domain" description="Core-binding (CB)" evidence="6">
    <location>
        <begin position="21"/>
        <end position="101"/>
    </location>
</feature>
<keyword evidence="2 4" id="KW-0238">DNA-binding</keyword>
<proteinExistence type="inferred from homology"/>
<dbReference type="Gene3D" id="1.10.150.130">
    <property type="match status" value="1"/>
</dbReference>
<protein>
    <recommendedName>
        <fullName evidence="9">Integrase</fullName>
    </recommendedName>
</protein>
<dbReference type="PROSITE" id="PS51898">
    <property type="entry name" value="TYR_RECOMBINASE"/>
    <property type="match status" value="1"/>
</dbReference>
<dbReference type="SUPFAM" id="SSF56349">
    <property type="entry name" value="DNA breaking-rejoining enzymes"/>
    <property type="match status" value="1"/>
</dbReference>